<name>A0A385IUQ2_9HEMI</name>
<reference evidence="2" key="1">
    <citation type="journal article" date="2018" name="Comp. Biochem. Physiol. Part D Genomics Proteomics">
        <title>Identification of candidate olfactory genes in cicada Subpsaltria yangi by antennal transcriptome analysis.</title>
        <authorList>
            <person name="Qi M."/>
            <person name="Wei S."/>
            <person name="Wei C."/>
        </authorList>
    </citation>
    <scope>NUCLEOTIDE SEQUENCE</scope>
</reference>
<protein>
    <submittedName>
        <fullName evidence="2">Chemosensory protein 4</fullName>
    </submittedName>
    <submittedName>
        <fullName evidence="3">Chemosensory protein 9</fullName>
    </submittedName>
</protein>
<dbReference type="InterPro" id="IPR036682">
    <property type="entry name" value="OS_D_A10/PebIII_sf"/>
</dbReference>
<dbReference type="AlphaFoldDB" id="A0A385IUQ2"/>
<keyword evidence="1" id="KW-0732">Signal</keyword>
<evidence type="ECO:0000313" key="3">
    <source>
        <dbReference type="EMBL" id="AXY87878.1"/>
    </source>
</evidence>
<feature type="signal peptide" evidence="1">
    <location>
        <begin position="1"/>
        <end position="27"/>
    </location>
</feature>
<dbReference type="PANTHER" id="PTHR11257:SF13">
    <property type="entry name" value="GEO07322P1"/>
    <property type="match status" value="1"/>
</dbReference>
<dbReference type="Pfam" id="PF03392">
    <property type="entry name" value="OS-D"/>
    <property type="match status" value="1"/>
</dbReference>
<evidence type="ECO:0000313" key="2">
    <source>
        <dbReference type="EMBL" id="AXY87873.1"/>
    </source>
</evidence>
<dbReference type="EMBL" id="MH230214">
    <property type="protein sequence ID" value="AXY87873.1"/>
    <property type="molecule type" value="mRNA"/>
</dbReference>
<proteinExistence type="evidence at transcript level"/>
<dbReference type="EMBL" id="MH230219">
    <property type="protein sequence ID" value="AXY87878.1"/>
    <property type="molecule type" value="mRNA"/>
</dbReference>
<dbReference type="InterPro" id="IPR005055">
    <property type="entry name" value="A10/PebIII"/>
</dbReference>
<accession>A0A385IUQ2</accession>
<dbReference type="SUPFAM" id="SSF100910">
    <property type="entry name" value="Chemosensory protein Csp2"/>
    <property type="match status" value="1"/>
</dbReference>
<sequence>MSARGIESTMKTAVAVVLAIFVSYALSAEETYPTTWDNVNLRDVFTNDRLVNQYITCLLEDNAKCSPDAATLKKYLPEAIQSGCAKCTDKQREGAHRAIKCLVKTRPESWELLVKKYDKDGTYLKEHEEELEKIKNDSSEACE</sequence>
<organism evidence="2">
    <name type="scientific">Subpsaltria yangi</name>
    <dbReference type="NCBI Taxonomy" id="1195109"/>
    <lineage>
        <taxon>Eukaryota</taxon>
        <taxon>Metazoa</taxon>
        <taxon>Ecdysozoa</taxon>
        <taxon>Arthropoda</taxon>
        <taxon>Hexapoda</taxon>
        <taxon>Insecta</taxon>
        <taxon>Pterygota</taxon>
        <taxon>Neoptera</taxon>
        <taxon>Paraneoptera</taxon>
        <taxon>Hemiptera</taxon>
        <taxon>Auchenorrhyncha</taxon>
        <taxon>Cicadoidea</taxon>
        <taxon>Cicadidae</taxon>
        <taxon>Tibicininae</taxon>
        <taxon>Tibicinini</taxon>
        <taxon>Subpsaltria</taxon>
    </lineage>
</organism>
<dbReference type="Gene3D" id="1.10.2080.10">
    <property type="entry name" value="Insect odorant-binding protein A10/Ejaculatory bulb-specific protein 3"/>
    <property type="match status" value="1"/>
</dbReference>
<evidence type="ECO:0000256" key="1">
    <source>
        <dbReference type="SAM" id="SignalP"/>
    </source>
</evidence>
<dbReference type="PANTHER" id="PTHR11257">
    <property type="entry name" value="CHEMOSENSORY PROTEIN-RELATED"/>
    <property type="match status" value="1"/>
</dbReference>
<feature type="chain" id="PRO_5036334085" evidence="1">
    <location>
        <begin position="28"/>
        <end position="143"/>
    </location>
</feature>